<dbReference type="STRING" id="768671.ThimaDRAFT_3179"/>
<dbReference type="RefSeq" id="WP_007194051.1">
    <property type="nucleotide sequence ID" value="NZ_AFWV01000010.1"/>
</dbReference>
<sequence length="124" mass="12791">MVVAFRLVYLCAALLSSAAGVLVVASFFIPDRAPGNTEFLGIHLAVGTVFLGAGVLLFGIRRHVAGIAARAADVDDAETAQELAAHLSRLLAYLIAGGAFLGAVLGAMTYGILERIDQGFAVFG</sequence>
<protein>
    <submittedName>
        <fullName evidence="2">Uncharacterized protein</fullName>
    </submittedName>
</protein>
<feature type="transmembrane region" description="Helical" evidence="1">
    <location>
        <begin position="7"/>
        <end position="29"/>
    </location>
</feature>
<feature type="transmembrane region" description="Helical" evidence="1">
    <location>
        <begin position="90"/>
        <end position="113"/>
    </location>
</feature>
<gene>
    <name evidence="2" type="ORF">ThimaDRAFT_3179</name>
</gene>
<reference evidence="2 3" key="1">
    <citation type="submission" date="2011-06" db="EMBL/GenBank/DDBJ databases">
        <title>The draft genome of Thiocapsa marina 5811.</title>
        <authorList>
            <consortium name="US DOE Joint Genome Institute (JGI-PGF)"/>
            <person name="Lucas S."/>
            <person name="Han J."/>
            <person name="Cheng J.-F."/>
            <person name="Goodwin L."/>
            <person name="Pitluck S."/>
            <person name="Peters L."/>
            <person name="Land M.L."/>
            <person name="Hauser L."/>
            <person name="Vogl K."/>
            <person name="Liu Z."/>
            <person name="Imhoff J."/>
            <person name="Thiel V."/>
            <person name="Frigaard N.-U."/>
            <person name="Bryant D."/>
            <person name="Woyke T.J."/>
        </authorList>
    </citation>
    <scope>NUCLEOTIDE SEQUENCE [LARGE SCALE GENOMIC DNA]</scope>
    <source>
        <strain evidence="2 3">5811</strain>
    </source>
</reference>
<feature type="transmembrane region" description="Helical" evidence="1">
    <location>
        <begin position="41"/>
        <end position="60"/>
    </location>
</feature>
<keyword evidence="1" id="KW-0472">Membrane</keyword>
<keyword evidence="3" id="KW-1185">Reference proteome</keyword>
<organism evidence="2 3">
    <name type="scientific">Thiocapsa marina 5811</name>
    <dbReference type="NCBI Taxonomy" id="768671"/>
    <lineage>
        <taxon>Bacteria</taxon>
        <taxon>Pseudomonadati</taxon>
        <taxon>Pseudomonadota</taxon>
        <taxon>Gammaproteobacteria</taxon>
        <taxon>Chromatiales</taxon>
        <taxon>Chromatiaceae</taxon>
        <taxon>Thiocapsa</taxon>
    </lineage>
</organism>
<accession>F9UE77</accession>
<evidence type="ECO:0000313" key="3">
    <source>
        <dbReference type="Proteomes" id="UP000005459"/>
    </source>
</evidence>
<evidence type="ECO:0000313" key="2">
    <source>
        <dbReference type="EMBL" id="EGV17634.1"/>
    </source>
</evidence>
<dbReference type="AlphaFoldDB" id="F9UE77"/>
<dbReference type="EMBL" id="AFWV01000010">
    <property type="protein sequence ID" value="EGV17634.1"/>
    <property type="molecule type" value="Genomic_DNA"/>
</dbReference>
<keyword evidence="1" id="KW-0812">Transmembrane</keyword>
<proteinExistence type="predicted"/>
<keyword evidence="1" id="KW-1133">Transmembrane helix</keyword>
<dbReference type="eggNOG" id="ENOG502ZF0J">
    <property type="taxonomic scope" value="Bacteria"/>
</dbReference>
<evidence type="ECO:0000256" key="1">
    <source>
        <dbReference type="SAM" id="Phobius"/>
    </source>
</evidence>
<name>F9UE77_9GAMM</name>
<dbReference type="Proteomes" id="UP000005459">
    <property type="component" value="Unassembled WGS sequence"/>
</dbReference>